<dbReference type="EMBL" id="JADEYR010000012">
    <property type="protein sequence ID" value="MBE9404627.1"/>
    <property type="molecule type" value="Genomic_DNA"/>
</dbReference>
<comment type="caution">
    <text evidence="1">The sequence shown here is derived from an EMBL/GenBank/DDBJ whole genome shotgun (WGS) entry which is preliminary data.</text>
</comment>
<dbReference type="SUPFAM" id="SSF51338">
    <property type="entry name" value="Composite domain of metallo-dependent hydrolases"/>
    <property type="match status" value="1"/>
</dbReference>
<dbReference type="InterPro" id="IPR011059">
    <property type="entry name" value="Metal-dep_hydrolase_composite"/>
</dbReference>
<protein>
    <recommendedName>
        <fullName evidence="3">Amidohydrolase 3 domain-containing protein</fullName>
    </recommendedName>
</protein>
<dbReference type="Proteomes" id="UP000644727">
    <property type="component" value="Unassembled WGS sequence"/>
</dbReference>
<organism evidence="1 2">
    <name type="scientific">Brachybacterium epidermidis</name>
    <dbReference type="NCBI Taxonomy" id="2781983"/>
    <lineage>
        <taxon>Bacteria</taxon>
        <taxon>Bacillati</taxon>
        <taxon>Actinomycetota</taxon>
        <taxon>Actinomycetes</taxon>
        <taxon>Micrococcales</taxon>
        <taxon>Dermabacteraceae</taxon>
        <taxon>Brachybacterium</taxon>
    </lineage>
</organism>
<dbReference type="PANTHER" id="PTHR22642">
    <property type="entry name" value="IMIDAZOLONEPROPIONASE"/>
    <property type="match status" value="1"/>
</dbReference>
<gene>
    <name evidence="1" type="ORF">IOE58_10675</name>
</gene>
<dbReference type="RefSeq" id="WP_193866372.1">
    <property type="nucleotide sequence ID" value="NZ_JADEYR010000012.1"/>
</dbReference>
<dbReference type="Gene3D" id="3.20.20.140">
    <property type="entry name" value="Metal-dependent hydrolases"/>
    <property type="match status" value="1"/>
</dbReference>
<dbReference type="PANTHER" id="PTHR22642:SF2">
    <property type="entry name" value="PROTEIN LONG AFTER FAR-RED 3"/>
    <property type="match status" value="1"/>
</dbReference>
<keyword evidence="2" id="KW-1185">Reference proteome</keyword>
<proteinExistence type="predicted"/>
<dbReference type="Gene3D" id="2.30.40.10">
    <property type="entry name" value="Urease, subunit C, domain 1"/>
    <property type="match status" value="1"/>
</dbReference>
<evidence type="ECO:0000313" key="2">
    <source>
        <dbReference type="Proteomes" id="UP000644727"/>
    </source>
</evidence>
<accession>A0ABR9W2F4</accession>
<evidence type="ECO:0008006" key="3">
    <source>
        <dbReference type="Google" id="ProtNLM"/>
    </source>
</evidence>
<sequence>MSPTAPAQLYTGIVLYSTADPEASAMLVADGLIAWTGPEDSARVLHPGAQVIEATGCLLTPGFVDASASADGTLPDPDQEQTALARGIVRRLPGGSAAGASEGVRVVAPLAERVDYRSLLADGVPLAFGSAGVAEHADPWAWVRAAAQQGPVESRISDRAAFLAATRGGHRAAGDRAPGSLLTGTEATFVVWEPWDLTVRGQGEQFETWSTDPRARTPLLPDLAQGAPRALRTVVRGTVAHDEMGGRIS</sequence>
<name>A0ABR9W2F4_9MICO</name>
<reference evidence="1 2" key="1">
    <citation type="submission" date="2020-10" db="EMBL/GenBank/DDBJ databases">
        <title>Draft genome and description of Brachybacterium epidermidis sp nov.</title>
        <authorList>
            <person name="Boxberger M."/>
            <person name="La Scola B."/>
        </authorList>
    </citation>
    <scope>NUCLEOTIDE SEQUENCE [LARGE SCALE GENOMIC DNA]</scope>
    <source>
        <strain evidence="1 2">Marseille-Q2903</strain>
    </source>
</reference>
<evidence type="ECO:0000313" key="1">
    <source>
        <dbReference type="EMBL" id="MBE9404627.1"/>
    </source>
</evidence>